<protein>
    <submittedName>
        <fullName evidence="1">Uncharacterized protein</fullName>
    </submittedName>
</protein>
<reference evidence="2" key="3">
    <citation type="journal article" date="2018" name="Mol. Plant Microbe Interact.">
        <title>Genome sequence resources for the wheat stripe rust pathogen (Puccinia striiformis f. sp. tritici) and the barley stripe rust pathogen (Puccinia striiformis f. sp. hordei).</title>
        <authorList>
            <person name="Xia C."/>
            <person name="Wang M."/>
            <person name="Yin C."/>
            <person name="Cornejo O.E."/>
            <person name="Hulbert S.H."/>
            <person name="Chen X."/>
        </authorList>
    </citation>
    <scope>NUCLEOTIDE SEQUENCE [LARGE SCALE GENOMIC DNA]</scope>
    <source>
        <strain evidence="2">93TX-2</strain>
    </source>
</reference>
<gene>
    <name evidence="1" type="ORF">PSHT_07392</name>
</gene>
<accession>A0A2S4VY00</accession>
<comment type="caution">
    <text evidence="1">The sequence shown here is derived from an EMBL/GenBank/DDBJ whole genome shotgun (WGS) entry which is preliminary data.</text>
</comment>
<proteinExistence type="predicted"/>
<dbReference type="AlphaFoldDB" id="A0A2S4VY00"/>
<organism evidence="1 2">
    <name type="scientific">Puccinia striiformis</name>
    <dbReference type="NCBI Taxonomy" id="27350"/>
    <lineage>
        <taxon>Eukaryota</taxon>
        <taxon>Fungi</taxon>
        <taxon>Dikarya</taxon>
        <taxon>Basidiomycota</taxon>
        <taxon>Pucciniomycotina</taxon>
        <taxon>Pucciniomycetes</taxon>
        <taxon>Pucciniales</taxon>
        <taxon>Pucciniaceae</taxon>
        <taxon>Puccinia</taxon>
    </lineage>
</organism>
<reference evidence="1 2" key="1">
    <citation type="submission" date="2017-12" db="EMBL/GenBank/DDBJ databases">
        <title>Gene loss provides genomic basis for host adaptation in cereal stripe rust fungi.</title>
        <authorList>
            <person name="Xia C."/>
        </authorList>
    </citation>
    <scope>NUCLEOTIDE SEQUENCE [LARGE SCALE GENOMIC DNA]</scope>
    <source>
        <strain evidence="1 2">93TX-2</strain>
    </source>
</reference>
<evidence type="ECO:0000313" key="1">
    <source>
        <dbReference type="EMBL" id="POW14368.1"/>
    </source>
</evidence>
<dbReference type="Proteomes" id="UP000238274">
    <property type="component" value="Unassembled WGS sequence"/>
</dbReference>
<name>A0A2S4VY00_9BASI</name>
<dbReference type="OrthoDB" id="2518957at2759"/>
<evidence type="ECO:0000313" key="2">
    <source>
        <dbReference type="Proteomes" id="UP000238274"/>
    </source>
</evidence>
<keyword evidence="2" id="KW-1185">Reference proteome</keyword>
<sequence length="571" mass="66284">MFIATACCMELTKLEEESRDVIALDDLVPSAPSKKRKSTYIDQDQSALKRHSFAHCGAETSFRQVAHEQVEYPSRKEFTNLIKDSPLEDLHPKKFLRLSRSWDRNSVLSLATDFEEILNQQKWKELLLDRLSGSSEELCVKIRDSLNLLKEKRLLQLGGLKSGFRDLILLELNHNEASQMAKQIQGFPPDMVNEIVKKTWEKFSWVIVDDIKQIIIDQKSLSKHQENILQNYGCTVQAGSHKRRRTYVLHDKELVNDLINYVHTSFANEKYVSINEEQIWIGGEFVINHWYFSPMYQVFKAFGEKDKQIITLYSLEAKILELGTELQKSHHITQEFKQNWASFSVQEYTDTLNKIMNHSTQSTKCAKKGIIEMEISVDERNQIKLQVEKMIQLLQELDLNPNSYNEYNAGWLDIPDATLLYISICQLIDFTERNIFRGIVEEVEAETIHGGLGWSRAQRQAILSSSKLVEYMGFANTLVNLILDEEDKIYLEKNKAYLKSKTQDYAREINQEIIQLKKFYEVVGVDQTLFSKDVNTFLDIVTSQIDTCIRILEKRFGIELLDMRGLTADHI</sequence>
<dbReference type="VEuPathDB" id="FungiDB:PSHT_07392"/>
<dbReference type="EMBL" id="PKSM01000091">
    <property type="protein sequence ID" value="POW14368.1"/>
    <property type="molecule type" value="Genomic_DNA"/>
</dbReference>
<reference evidence="2" key="2">
    <citation type="journal article" date="2018" name="BMC Genomics">
        <title>Genomic insights into host adaptation between the wheat stripe rust pathogen (Puccinia striiformis f. sp. tritici) and the barley stripe rust pathogen (Puccinia striiformis f. sp. hordei).</title>
        <authorList>
            <person name="Xia C."/>
            <person name="Wang M."/>
            <person name="Yin C."/>
            <person name="Cornejo O.E."/>
            <person name="Hulbert S.H."/>
            <person name="Chen X."/>
        </authorList>
    </citation>
    <scope>NUCLEOTIDE SEQUENCE [LARGE SCALE GENOMIC DNA]</scope>
    <source>
        <strain evidence="2">93TX-2</strain>
    </source>
</reference>